<evidence type="ECO:0000313" key="11">
    <source>
        <dbReference type="Proteomes" id="UP001218218"/>
    </source>
</evidence>
<organism evidence="10 11">
    <name type="scientific">Mycena albidolilacea</name>
    <dbReference type="NCBI Taxonomy" id="1033008"/>
    <lineage>
        <taxon>Eukaryota</taxon>
        <taxon>Fungi</taxon>
        <taxon>Dikarya</taxon>
        <taxon>Basidiomycota</taxon>
        <taxon>Agaricomycotina</taxon>
        <taxon>Agaricomycetes</taxon>
        <taxon>Agaricomycetidae</taxon>
        <taxon>Agaricales</taxon>
        <taxon>Marasmiineae</taxon>
        <taxon>Mycenaceae</taxon>
        <taxon>Mycena</taxon>
    </lineage>
</organism>
<feature type="non-terminal residue" evidence="10">
    <location>
        <position position="503"/>
    </location>
</feature>
<evidence type="ECO:0000256" key="3">
    <source>
        <dbReference type="ARBA" id="ARBA00022801"/>
    </source>
</evidence>
<keyword evidence="10" id="KW-0540">Nuclease</keyword>
<evidence type="ECO:0000256" key="5">
    <source>
        <dbReference type="PIRSR" id="PIRSR604808-1"/>
    </source>
</evidence>
<feature type="active site" description="Proton acceptor" evidence="5">
    <location>
        <position position="349"/>
    </location>
</feature>
<evidence type="ECO:0000256" key="8">
    <source>
        <dbReference type="SAM" id="MobiDB-lite"/>
    </source>
</evidence>
<dbReference type="GO" id="GO:0006284">
    <property type="term" value="P:base-excision repair"/>
    <property type="evidence" value="ECO:0007669"/>
    <property type="project" value="TreeGrafter"/>
</dbReference>
<dbReference type="Proteomes" id="UP001218218">
    <property type="component" value="Unassembled WGS sequence"/>
</dbReference>
<dbReference type="SUPFAM" id="SSF56219">
    <property type="entry name" value="DNase I-like"/>
    <property type="match status" value="1"/>
</dbReference>
<feature type="active site" evidence="5">
    <location>
        <position position="231"/>
    </location>
</feature>
<feature type="compositionally biased region" description="Basic residues" evidence="8">
    <location>
        <begin position="100"/>
        <end position="112"/>
    </location>
</feature>
<evidence type="ECO:0000313" key="10">
    <source>
        <dbReference type="EMBL" id="KAJ7305602.1"/>
    </source>
</evidence>
<protein>
    <submittedName>
        <fullName evidence="10">Endonuclease/exonuclease/phosphatase</fullName>
    </submittedName>
</protein>
<dbReference type="GO" id="GO:0046872">
    <property type="term" value="F:metal ion binding"/>
    <property type="evidence" value="ECO:0007669"/>
    <property type="project" value="UniProtKB-KW"/>
</dbReference>
<feature type="binding site" evidence="6">
    <location>
        <position position="348"/>
    </location>
    <ligand>
        <name>Mg(2+)</name>
        <dbReference type="ChEBI" id="CHEBI:18420"/>
        <label>1</label>
    </ligand>
</feature>
<dbReference type="AlphaFoldDB" id="A0AAD6Z332"/>
<dbReference type="Gene3D" id="3.60.10.10">
    <property type="entry name" value="Endonuclease/exonuclease/phosphatase"/>
    <property type="match status" value="1"/>
</dbReference>
<feature type="compositionally biased region" description="Polar residues" evidence="8">
    <location>
        <begin position="61"/>
        <end position="70"/>
    </location>
</feature>
<evidence type="ECO:0000259" key="9">
    <source>
        <dbReference type="Pfam" id="PF03372"/>
    </source>
</evidence>
<feature type="compositionally biased region" description="Polar residues" evidence="8">
    <location>
        <begin position="30"/>
        <end position="39"/>
    </location>
</feature>
<dbReference type="PANTHER" id="PTHR22748:SF6">
    <property type="entry name" value="DNA-(APURINIC OR APYRIMIDINIC SITE) ENDONUCLEASE"/>
    <property type="match status" value="1"/>
</dbReference>
<keyword evidence="11" id="KW-1185">Reference proteome</keyword>
<dbReference type="GO" id="GO:0008311">
    <property type="term" value="F:double-stranded DNA 3'-5' DNA exonuclease activity"/>
    <property type="evidence" value="ECO:0007669"/>
    <property type="project" value="TreeGrafter"/>
</dbReference>
<proteinExistence type="inferred from homology"/>
<keyword evidence="10" id="KW-0255">Endonuclease</keyword>
<feature type="compositionally biased region" description="Low complexity" evidence="8">
    <location>
        <begin position="71"/>
        <end position="88"/>
    </location>
</feature>
<feature type="active site" description="Proton donor/acceptor" evidence="5">
    <location>
        <position position="262"/>
    </location>
</feature>
<dbReference type="InterPro" id="IPR036691">
    <property type="entry name" value="Endo/exonu/phosph_ase_sf"/>
</dbReference>
<name>A0AAD6Z332_9AGAR</name>
<evidence type="ECO:0000256" key="7">
    <source>
        <dbReference type="PIRSR" id="PIRSR604808-3"/>
    </source>
</evidence>
<evidence type="ECO:0000256" key="4">
    <source>
        <dbReference type="ARBA" id="ARBA00022842"/>
    </source>
</evidence>
<keyword evidence="6" id="KW-0464">Manganese</keyword>
<dbReference type="CDD" id="cd09076">
    <property type="entry name" value="L1-EN"/>
    <property type="match status" value="1"/>
</dbReference>
<feature type="binding site" evidence="6">
    <location>
        <position position="349"/>
    </location>
    <ligand>
        <name>Mg(2+)</name>
        <dbReference type="ChEBI" id="CHEBI:18420"/>
        <label>1</label>
    </ligand>
</feature>
<feature type="site" description="Interaction with DNA substrate" evidence="7">
    <location>
        <position position="349"/>
    </location>
</feature>
<keyword evidence="2 6" id="KW-0479">Metal-binding</keyword>
<dbReference type="PANTHER" id="PTHR22748">
    <property type="entry name" value="AP ENDONUCLEASE"/>
    <property type="match status" value="1"/>
</dbReference>
<comment type="cofactor">
    <cofactor evidence="6">
        <name>Mg(2+)</name>
        <dbReference type="ChEBI" id="CHEBI:18420"/>
    </cofactor>
    <cofactor evidence="6">
        <name>Mn(2+)</name>
        <dbReference type="ChEBI" id="CHEBI:29035"/>
    </cofactor>
    <text evidence="6">Probably binds two magnesium or manganese ions per subunit.</text>
</comment>
<feature type="binding site" evidence="6">
    <location>
        <position position="153"/>
    </location>
    <ligand>
        <name>Mg(2+)</name>
        <dbReference type="ChEBI" id="CHEBI:18420"/>
        <label>1</label>
    </ligand>
</feature>
<keyword evidence="3" id="KW-0378">Hydrolase</keyword>
<evidence type="ECO:0000256" key="1">
    <source>
        <dbReference type="ARBA" id="ARBA00007092"/>
    </source>
</evidence>
<feature type="binding site" evidence="6">
    <location>
        <position position="264"/>
    </location>
    <ligand>
        <name>Mg(2+)</name>
        <dbReference type="ChEBI" id="CHEBI:18420"/>
        <label>1</label>
    </ligand>
</feature>
<keyword evidence="4 6" id="KW-0460">Magnesium</keyword>
<feature type="binding site" evidence="6">
    <location>
        <position position="262"/>
    </location>
    <ligand>
        <name>Mg(2+)</name>
        <dbReference type="ChEBI" id="CHEBI:18420"/>
        <label>1</label>
    </ligand>
</feature>
<feature type="domain" description="Endonuclease/exonuclease/phosphatase" evidence="9">
    <location>
        <begin position="120"/>
        <end position="345"/>
    </location>
</feature>
<dbReference type="GO" id="GO:0003906">
    <property type="term" value="F:DNA-(apurinic or apyrimidinic site) endonuclease activity"/>
    <property type="evidence" value="ECO:0007669"/>
    <property type="project" value="TreeGrafter"/>
</dbReference>
<feature type="binding site" evidence="6">
    <location>
        <position position="122"/>
    </location>
    <ligand>
        <name>Mg(2+)</name>
        <dbReference type="ChEBI" id="CHEBI:18420"/>
        <label>1</label>
    </ligand>
</feature>
<feature type="site" description="Important for catalytic activity" evidence="7">
    <location>
        <position position="323"/>
    </location>
</feature>
<dbReference type="GO" id="GO:0008081">
    <property type="term" value="F:phosphoric diester hydrolase activity"/>
    <property type="evidence" value="ECO:0007669"/>
    <property type="project" value="TreeGrafter"/>
</dbReference>
<accession>A0AAD6Z332</accession>
<evidence type="ECO:0000256" key="2">
    <source>
        <dbReference type="ARBA" id="ARBA00022723"/>
    </source>
</evidence>
<dbReference type="EMBL" id="JARIHO010000095">
    <property type="protein sequence ID" value="KAJ7305602.1"/>
    <property type="molecule type" value="Genomic_DNA"/>
</dbReference>
<reference evidence="10" key="1">
    <citation type="submission" date="2023-03" db="EMBL/GenBank/DDBJ databases">
        <title>Massive genome expansion in bonnet fungi (Mycena s.s.) driven by repeated elements and novel gene families across ecological guilds.</title>
        <authorList>
            <consortium name="Lawrence Berkeley National Laboratory"/>
            <person name="Harder C.B."/>
            <person name="Miyauchi S."/>
            <person name="Viragh M."/>
            <person name="Kuo A."/>
            <person name="Thoen E."/>
            <person name="Andreopoulos B."/>
            <person name="Lu D."/>
            <person name="Skrede I."/>
            <person name="Drula E."/>
            <person name="Henrissat B."/>
            <person name="Morin E."/>
            <person name="Kohler A."/>
            <person name="Barry K."/>
            <person name="LaButti K."/>
            <person name="Morin E."/>
            <person name="Salamov A."/>
            <person name="Lipzen A."/>
            <person name="Mereny Z."/>
            <person name="Hegedus B."/>
            <person name="Baldrian P."/>
            <person name="Stursova M."/>
            <person name="Weitz H."/>
            <person name="Taylor A."/>
            <person name="Grigoriev I.V."/>
            <person name="Nagy L.G."/>
            <person name="Martin F."/>
            <person name="Kauserud H."/>
        </authorList>
    </citation>
    <scope>NUCLEOTIDE SEQUENCE</scope>
    <source>
        <strain evidence="10">CBHHK002</strain>
    </source>
</reference>
<evidence type="ECO:0000256" key="6">
    <source>
        <dbReference type="PIRSR" id="PIRSR604808-2"/>
    </source>
</evidence>
<sequence>MRQTLDDTDQQFLRGISQGGDAPVAAHNAPSASQRQNNEPPRLPATQADAVNNAAGDGQNDPGTAQVQHVNTPGGQPQPQNAPQPRTQRAGRRQNLQNMRTRKKPKGIKKKTKGYIKISTLNMRGRFHRGEDKWMRINQIMRDRKIGILAVQETHLSPADVDDIHKIFEKRLQVYATIDPASPQSKGVAIVINKEISNIEGIKTQELVPGRALHLTIPWHGNEKLTVVAAYAPNDPVENTAFLEKLEEKTRSIPKPDIMLGDWNMVEDAVDRLPHHRDGGAVTEAMRNLKRKLKLVDGWRQTYPDTKGYSFLQSATGSQSRIDRILVTDKILRHSSDWTIESPGIHTDHQLVSMKYSDPKMPFIGMGNWALALYLLKDKTVMDKINMIGLEAENRIDLIHDRRTDDNNAQLIFKSMKEDSTRLFRERSKVLVPKMDKDIDNMKDDLKKALNNPMMSEDERLTESAAIQEKINAAEKVRFQKIRDNTAARNRLDGETLATNYWT</sequence>
<comment type="similarity">
    <text evidence="1">Belongs to the DNA repair enzymes AP/ExoA family.</text>
</comment>
<dbReference type="GO" id="GO:0005634">
    <property type="term" value="C:nucleus"/>
    <property type="evidence" value="ECO:0007669"/>
    <property type="project" value="TreeGrafter"/>
</dbReference>
<gene>
    <name evidence="10" type="ORF">DFH08DRAFT_721032</name>
</gene>
<dbReference type="Pfam" id="PF03372">
    <property type="entry name" value="Exo_endo_phos"/>
    <property type="match status" value="1"/>
</dbReference>
<feature type="region of interest" description="Disordered" evidence="8">
    <location>
        <begin position="1"/>
        <end position="112"/>
    </location>
</feature>
<feature type="site" description="Transition state stabilizer" evidence="7">
    <location>
        <position position="264"/>
    </location>
</feature>
<dbReference type="InterPro" id="IPR005135">
    <property type="entry name" value="Endo/exonuclease/phosphatase"/>
</dbReference>
<dbReference type="InterPro" id="IPR004808">
    <property type="entry name" value="AP_endonuc_1"/>
</dbReference>
<comment type="caution">
    <text evidence="10">The sequence shown here is derived from an EMBL/GenBank/DDBJ whole genome shotgun (WGS) entry which is preliminary data.</text>
</comment>